<organism evidence="5 6">
    <name type="scientific">Candidula unifasciata</name>
    <dbReference type="NCBI Taxonomy" id="100452"/>
    <lineage>
        <taxon>Eukaryota</taxon>
        <taxon>Metazoa</taxon>
        <taxon>Spiralia</taxon>
        <taxon>Lophotrochozoa</taxon>
        <taxon>Mollusca</taxon>
        <taxon>Gastropoda</taxon>
        <taxon>Heterobranchia</taxon>
        <taxon>Euthyneura</taxon>
        <taxon>Panpulmonata</taxon>
        <taxon>Eupulmonata</taxon>
        <taxon>Stylommatophora</taxon>
        <taxon>Helicina</taxon>
        <taxon>Helicoidea</taxon>
        <taxon>Geomitridae</taxon>
        <taxon>Candidula</taxon>
    </lineage>
</organism>
<reference evidence="5" key="1">
    <citation type="submission" date="2021-04" db="EMBL/GenBank/DDBJ databases">
        <authorList>
            <consortium name="Molecular Ecology Group"/>
        </authorList>
    </citation>
    <scope>NUCLEOTIDE SEQUENCE</scope>
</reference>
<feature type="domain" description="DUF4200" evidence="4">
    <location>
        <begin position="156"/>
        <end position="273"/>
    </location>
</feature>
<gene>
    <name evidence="5" type="ORF">CUNI_LOCUS17936</name>
</gene>
<proteinExistence type="predicted"/>
<dbReference type="PANTHER" id="PTHR21683">
    <property type="entry name" value="COILED-COIL DOMAIN-CONTAINING PROTEIN 42 LIKE-2-LIKE-RELATED"/>
    <property type="match status" value="1"/>
</dbReference>
<dbReference type="EMBL" id="CAJHNH020005323">
    <property type="protein sequence ID" value="CAG5132378.1"/>
    <property type="molecule type" value="Genomic_DNA"/>
</dbReference>
<evidence type="ECO:0000256" key="3">
    <source>
        <dbReference type="SAM" id="MobiDB-lite"/>
    </source>
</evidence>
<comment type="caution">
    <text evidence="5">The sequence shown here is derived from an EMBL/GenBank/DDBJ whole genome shotgun (WGS) entry which is preliminary data.</text>
</comment>
<accession>A0A8S3ZW88</accession>
<feature type="coiled-coil region" evidence="2">
    <location>
        <begin position="170"/>
        <end position="203"/>
    </location>
</feature>
<evidence type="ECO:0000313" key="5">
    <source>
        <dbReference type="EMBL" id="CAG5132378.1"/>
    </source>
</evidence>
<evidence type="ECO:0000313" key="6">
    <source>
        <dbReference type="Proteomes" id="UP000678393"/>
    </source>
</evidence>
<dbReference type="PANTHER" id="PTHR21683:SF3">
    <property type="entry name" value="CILIA AND FLAGELLA ASSOCIATED PROTEIN 100"/>
    <property type="match status" value="1"/>
</dbReference>
<dbReference type="InterPro" id="IPR051147">
    <property type="entry name" value="CFAP_domain-containing"/>
</dbReference>
<evidence type="ECO:0000256" key="2">
    <source>
        <dbReference type="SAM" id="Coils"/>
    </source>
</evidence>
<evidence type="ECO:0000259" key="4">
    <source>
        <dbReference type="Pfam" id="PF13863"/>
    </source>
</evidence>
<dbReference type="OrthoDB" id="10264063at2759"/>
<keyword evidence="1 2" id="KW-0175">Coiled coil</keyword>
<dbReference type="AlphaFoldDB" id="A0A8S3ZW88"/>
<dbReference type="Pfam" id="PF13863">
    <property type="entry name" value="DUF4200"/>
    <property type="match status" value="1"/>
</dbReference>
<keyword evidence="6" id="KW-1185">Reference proteome</keyword>
<feature type="region of interest" description="Disordered" evidence="3">
    <location>
        <begin position="36"/>
        <end position="62"/>
    </location>
</feature>
<feature type="non-terminal residue" evidence="5">
    <location>
        <position position="1"/>
    </location>
</feature>
<sequence length="274" mass="31589">MAQSELAIGSQNMSVTGDKSFIERASVQESKMFASQRSSRGVCVTPGQSLKDTSDSKGKKYNPFKIPPDTDIFLLRDKEKERKKAERLKQQNLKVHEKTTYASRINFRPVSLICPPESESEEEEDTEKAVAVKEDPQFTIAISRGRHIEKESLTEYIAKKREMFLVQYSLGVKRDEMRKLEEIAQAEEKKLELAEQYLEEDAAMFDEFLKENDKNSVEAIKVAEAEAKLKIEKVNEIKRINAQMIGIKSEIAKYEDTLKEYQMYRQFLDSLIPQ</sequence>
<name>A0A8S3ZW88_9EUPU</name>
<dbReference type="GO" id="GO:0005856">
    <property type="term" value="C:cytoskeleton"/>
    <property type="evidence" value="ECO:0007669"/>
    <property type="project" value="UniProtKB-ARBA"/>
</dbReference>
<protein>
    <recommendedName>
        <fullName evidence="4">DUF4200 domain-containing protein</fullName>
    </recommendedName>
</protein>
<dbReference type="InterPro" id="IPR025252">
    <property type="entry name" value="DUF4200"/>
</dbReference>
<dbReference type="Proteomes" id="UP000678393">
    <property type="component" value="Unassembled WGS sequence"/>
</dbReference>
<evidence type="ECO:0000256" key="1">
    <source>
        <dbReference type="ARBA" id="ARBA00023054"/>
    </source>
</evidence>